<dbReference type="PANTHER" id="PTHR46211:SF1">
    <property type="entry name" value="GLYCEROPHOSPHODIESTER PHOSPHODIESTERASE, CYTOPLASMIC"/>
    <property type="match status" value="1"/>
</dbReference>
<dbReference type="GO" id="GO:0006629">
    <property type="term" value="P:lipid metabolic process"/>
    <property type="evidence" value="ECO:0007669"/>
    <property type="project" value="InterPro"/>
</dbReference>
<evidence type="ECO:0000259" key="1">
    <source>
        <dbReference type="PROSITE" id="PS51704"/>
    </source>
</evidence>
<dbReference type="InterPro" id="IPR017946">
    <property type="entry name" value="PLC-like_Pdiesterase_TIM-brl"/>
</dbReference>
<dbReference type="PROSITE" id="PS51704">
    <property type="entry name" value="GP_PDE"/>
    <property type="match status" value="1"/>
</dbReference>
<dbReference type="InterPro" id="IPR030395">
    <property type="entry name" value="GP_PDE_dom"/>
</dbReference>
<gene>
    <name evidence="2" type="ORF">H9872_05500</name>
</gene>
<dbReference type="Gene3D" id="3.20.20.190">
    <property type="entry name" value="Phosphatidylinositol (PI) phosphodiesterase"/>
    <property type="match status" value="1"/>
</dbReference>
<protein>
    <submittedName>
        <fullName evidence="2">Glycerophosphodiester phosphodiesterase</fullName>
    </submittedName>
</protein>
<dbReference type="EMBL" id="JAHLFQ010000121">
    <property type="protein sequence ID" value="MBU3804190.1"/>
    <property type="molecule type" value="Genomic_DNA"/>
</dbReference>
<feature type="domain" description="GP-PDE" evidence="1">
    <location>
        <begin position="4"/>
        <end position="238"/>
    </location>
</feature>
<dbReference type="PANTHER" id="PTHR46211">
    <property type="entry name" value="GLYCEROPHOSPHORYL DIESTER PHOSPHODIESTERASE"/>
    <property type="match status" value="1"/>
</dbReference>
<dbReference type="SUPFAM" id="SSF51695">
    <property type="entry name" value="PLC-like phosphodiesterases"/>
    <property type="match status" value="1"/>
</dbReference>
<dbReference type="Proteomes" id="UP000824229">
    <property type="component" value="Unassembled WGS sequence"/>
</dbReference>
<reference evidence="2" key="2">
    <citation type="submission" date="2021-04" db="EMBL/GenBank/DDBJ databases">
        <authorList>
            <person name="Gilroy R."/>
        </authorList>
    </citation>
    <scope>NUCLEOTIDE SEQUENCE</scope>
    <source>
        <strain evidence="2">B5-657</strain>
    </source>
</reference>
<dbReference type="Pfam" id="PF03009">
    <property type="entry name" value="GDPD"/>
    <property type="match status" value="1"/>
</dbReference>
<organism evidence="2 3">
    <name type="scientific">Candidatus Cellulosilyticum pullistercoris</name>
    <dbReference type="NCBI Taxonomy" id="2838521"/>
    <lineage>
        <taxon>Bacteria</taxon>
        <taxon>Bacillati</taxon>
        <taxon>Bacillota</taxon>
        <taxon>Clostridia</taxon>
        <taxon>Lachnospirales</taxon>
        <taxon>Cellulosilyticaceae</taxon>
        <taxon>Cellulosilyticum</taxon>
    </lineage>
</organism>
<accession>A0A9E2KBR4</accession>
<proteinExistence type="predicted"/>
<name>A0A9E2KBR4_9FIRM</name>
<evidence type="ECO:0000313" key="2">
    <source>
        <dbReference type="EMBL" id="MBU3804190.1"/>
    </source>
</evidence>
<dbReference type="GO" id="GO:0008081">
    <property type="term" value="F:phosphoric diester hydrolase activity"/>
    <property type="evidence" value="ECO:0007669"/>
    <property type="project" value="InterPro"/>
</dbReference>
<sequence length="242" mass="27638">MNRVLNIAHRGFSGRYPENTNIAFAKALTEGYCDGIEVDVHMTKDNKIVIIHDSKLDRTTTGTGYIKDYTLEELLEFDAGVKYDEKYKGEKILCIKSALELVKKYNVRLFIEIKDSDENYEAIEEEVLDRVKLVGAEDKVIISSYNVETLKRIKEIAPSIKTALLSKEMRWDIRDYRYADSLSCDYTQLTQEAVDTIHSMGRKVTAWVVDEKADMKKVKELGVDAVITNYPDEFSDVINGLA</sequence>
<reference evidence="2" key="1">
    <citation type="journal article" date="2021" name="PeerJ">
        <title>Extensive microbial diversity within the chicken gut microbiome revealed by metagenomics and culture.</title>
        <authorList>
            <person name="Gilroy R."/>
            <person name="Ravi A."/>
            <person name="Getino M."/>
            <person name="Pursley I."/>
            <person name="Horton D.L."/>
            <person name="Alikhan N.F."/>
            <person name="Baker D."/>
            <person name="Gharbi K."/>
            <person name="Hall N."/>
            <person name="Watson M."/>
            <person name="Adriaenssens E.M."/>
            <person name="Foster-Nyarko E."/>
            <person name="Jarju S."/>
            <person name="Secka A."/>
            <person name="Antonio M."/>
            <person name="Oren A."/>
            <person name="Chaudhuri R.R."/>
            <person name="La Ragione R."/>
            <person name="Hildebrand F."/>
            <person name="Pallen M.J."/>
        </authorList>
    </citation>
    <scope>NUCLEOTIDE SEQUENCE</scope>
    <source>
        <strain evidence="2">B5-657</strain>
    </source>
</reference>
<evidence type="ECO:0000313" key="3">
    <source>
        <dbReference type="Proteomes" id="UP000824229"/>
    </source>
</evidence>
<comment type="caution">
    <text evidence="2">The sequence shown here is derived from an EMBL/GenBank/DDBJ whole genome shotgun (WGS) entry which is preliminary data.</text>
</comment>
<dbReference type="AlphaFoldDB" id="A0A9E2KBR4"/>